<gene>
    <name evidence="2" type="ordered locus">Htur_1244</name>
</gene>
<accession>D2RPA0</accession>
<proteinExistence type="predicted"/>
<dbReference type="Pfam" id="PF26457">
    <property type="entry name" value="DUF8136"/>
    <property type="match status" value="1"/>
</dbReference>
<sequence length="86" mass="9689">MTQTQPSTEKTDREDVLDLLAETIETTHARIELDDAASRDEQELQIKWIRALGYLAGQYRKLLNDEDLDEMAAELDLLKAADGGDP</sequence>
<evidence type="ECO:0000259" key="1">
    <source>
        <dbReference type="Pfam" id="PF26457"/>
    </source>
</evidence>
<dbReference type="EMBL" id="CP001860">
    <property type="protein sequence ID" value="ADB60134.1"/>
    <property type="molecule type" value="Genomic_DNA"/>
</dbReference>
<dbReference type="eggNOG" id="arCOG10959">
    <property type="taxonomic scope" value="Archaea"/>
</dbReference>
<dbReference type="HOGENOM" id="CLU_2490557_0_0_2"/>
<name>D2RPA0_HALTV</name>
<evidence type="ECO:0000313" key="2">
    <source>
        <dbReference type="EMBL" id="ADB60134.1"/>
    </source>
</evidence>
<dbReference type="RefSeq" id="WP_012942440.1">
    <property type="nucleotide sequence ID" value="NC_013743.1"/>
</dbReference>
<dbReference type="KEGG" id="htu:Htur_1244"/>
<dbReference type="OrthoDB" id="205974at2157"/>
<protein>
    <recommendedName>
        <fullName evidence="1">DUF8136 domain-containing protein</fullName>
    </recommendedName>
</protein>
<dbReference type="InterPro" id="IPR058449">
    <property type="entry name" value="DUF8136"/>
</dbReference>
<dbReference type="Proteomes" id="UP000001903">
    <property type="component" value="Chromosome"/>
</dbReference>
<dbReference type="STRING" id="543526.Htur_1244"/>
<dbReference type="GeneID" id="8741834"/>
<reference evidence="2 3" key="1">
    <citation type="journal article" date="2010" name="Stand. Genomic Sci.">
        <title>Complete genome sequence of Haloterrigena turkmenica type strain (4k).</title>
        <authorList>
            <person name="Saunders E."/>
            <person name="Tindall B.J."/>
            <person name="Fahnrich R."/>
            <person name="Lapidus A."/>
            <person name="Copeland A."/>
            <person name="Del Rio T.G."/>
            <person name="Lucas S."/>
            <person name="Chen F."/>
            <person name="Tice H."/>
            <person name="Cheng J.F."/>
            <person name="Han C."/>
            <person name="Detter J.C."/>
            <person name="Bruce D."/>
            <person name="Goodwin L."/>
            <person name="Chain P."/>
            <person name="Pitluck S."/>
            <person name="Pati A."/>
            <person name="Ivanova N."/>
            <person name="Mavromatis K."/>
            <person name="Chen A."/>
            <person name="Palaniappan K."/>
            <person name="Land M."/>
            <person name="Hauser L."/>
            <person name="Chang Y.J."/>
            <person name="Jeffries C.D."/>
            <person name="Brettin T."/>
            <person name="Rohde M."/>
            <person name="Goker M."/>
            <person name="Bristow J."/>
            <person name="Eisen J.A."/>
            <person name="Markowitz V."/>
            <person name="Hugenholtz P."/>
            <person name="Klenk H.P."/>
            <person name="Kyrpides N.C."/>
        </authorList>
    </citation>
    <scope>NUCLEOTIDE SEQUENCE [LARGE SCALE GENOMIC DNA]</scope>
    <source>
        <strain evidence="3">ATCC 51198 / DSM 5511 / JCM 9101 / NCIMB 13204 / VKM B-1734 / 4k</strain>
    </source>
</reference>
<dbReference type="AlphaFoldDB" id="D2RPA0"/>
<evidence type="ECO:0000313" key="3">
    <source>
        <dbReference type="Proteomes" id="UP000001903"/>
    </source>
</evidence>
<organism evidence="2 3">
    <name type="scientific">Haloterrigena turkmenica (strain ATCC 51198 / DSM 5511 / JCM 9101 / NCIMB 13204 / VKM B-1734 / 4k)</name>
    <name type="common">Halococcus turkmenicus</name>
    <dbReference type="NCBI Taxonomy" id="543526"/>
    <lineage>
        <taxon>Archaea</taxon>
        <taxon>Methanobacteriati</taxon>
        <taxon>Methanobacteriota</taxon>
        <taxon>Stenosarchaea group</taxon>
        <taxon>Halobacteria</taxon>
        <taxon>Halobacteriales</taxon>
        <taxon>Natrialbaceae</taxon>
        <taxon>Haloterrigena</taxon>
    </lineage>
</organism>
<keyword evidence="3" id="KW-1185">Reference proteome</keyword>
<feature type="domain" description="DUF8136" evidence="1">
    <location>
        <begin position="19"/>
        <end position="80"/>
    </location>
</feature>